<name>A0A822BAT1_9BILA</name>
<evidence type="ECO:0000313" key="4">
    <source>
        <dbReference type="EMBL" id="CAF5023565.1"/>
    </source>
</evidence>
<organism evidence="4 5">
    <name type="scientific">Rotaria socialis</name>
    <dbReference type="NCBI Taxonomy" id="392032"/>
    <lineage>
        <taxon>Eukaryota</taxon>
        <taxon>Metazoa</taxon>
        <taxon>Spiralia</taxon>
        <taxon>Gnathifera</taxon>
        <taxon>Rotifera</taxon>
        <taxon>Eurotatoria</taxon>
        <taxon>Bdelloidea</taxon>
        <taxon>Philodinida</taxon>
        <taxon>Philodinidae</taxon>
        <taxon>Rotaria</taxon>
    </lineage>
</organism>
<protein>
    <submittedName>
        <fullName evidence="4">Uncharacterized protein</fullName>
    </submittedName>
</protein>
<gene>
    <name evidence="3" type="ORF">QYT958_LOCUS40134</name>
    <name evidence="4" type="ORF">QYT958_LOCUS40138</name>
    <name evidence="2" type="ORF">UJA718_LOCUS43711</name>
</gene>
<dbReference type="EMBL" id="CAJOBP010062691">
    <property type="protein sequence ID" value="CAF4856752.1"/>
    <property type="molecule type" value="Genomic_DNA"/>
</dbReference>
<proteinExistence type="predicted"/>
<dbReference type="EMBL" id="CAJOBR010039945">
    <property type="protein sequence ID" value="CAF5023513.1"/>
    <property type="molecule type" value="Genomic_DNA"/>
</dbReference>
<evidence type="ECO:0000313" key="2">
    <source>
        <dbReference type="EMBL" id="CAF4856752.1"/>
    </source>
</evidence>
<reference evidence="4" key="1">
    <citation type="submission" date="2021-02" db="EMBL/GenBank/DDBJ databases">
        <authorList>
            <person name="Nowell W R."/>
        </authorList>
    </citation>
    <scope>NUCLEOTIDE SEQUENCE</scope>
</reference>
<keyword evidence="6" id="KW-1185">Reference proteome</keyword>
<sequence length="24" mass="2835">LNNELEDDDDDHHRAIRVSDVNEN</sequence>
<dbReference type="EMBL" id="CAJOBR010039972">
    <property type="protein sequence ID" value="CAF5023565.1"/>
    <property type="molecule type" value="Genomic_DNA"/>
</dbReference>
<evidence type="ECO:0000256" key="1">
    <source>
        <dbReference type="SAM" id="MobiDB-lite"/>
    </source>
</evidence>
<comment type="caution">
    <text evidence="4">The sequence shown here is derived from an EMBL/GenBank/DDBJ whole genome shotgun (WGS) entry which is preliminary data.</text>
</comment>
<accession>A0A822BAT1</accession>
<dbReference type="Proteomes" id="UP000663848">
    <property type="component" value="Unassembled WGS sequence"/>
</dbReference>
<evidence type="ECO:0000313" key="3">
    <source>
        <dbReference type="EMBL" id="CAF5023513.1"/>
    </source>
</evidence>
<evidence type="ECO:0000313" key="6">
    <source>
        <dbReference type="Proteomes" id="UP000663873"/>
    </source>
</evidence>
<feature type="compositionally biased region" description="Acidic residues" evidence="1">
    <location>
        <begin position="1"/>
        <end position="10"/>
    </location>
</feature>
<feature type="non-terminal residue" evidence="4">
    <location>
        <position position="1"/>
    </location>
</feature>
<evidence type="ECO:0000313" key="5">
    <source>
        <dbReference type="Proteomes" id="UP000663848"/>
    </source>
</evidence>
<dbReference type="AlphaFoldDB" id="A0A822BAT1"/>
<dbReference type="Proteomes" id="UP000663873">
    <property type="component" value="Unassembled WGS sequence"/>
</dbReference>
<feature type="region of interest" description="Disordered" evidence="1">
    <location>
        <begin position="1"/>
        <end position="24"/>
    </location>
</feature>